<sequence>MAKVRLYAATSLDGFIADNTGDTDWLLPYQGAIFGTGFMGEVGAVILGRRTYQIMQAFNGWPYAGKRAYVLSSSQISSLPENTMVVKTGIGAAVEAARCVTTQDIWVVGGALTMQSALEADLVDLVEICVAPVLLGAGLTMLMSLERRADLDFDGIQTFESGVVKLRYGTKR</sequence>
<proteinExistence type="predicted"/>
<evidence type="ECO:0000313" key="3">
    <source>
        <dbReference type="Proteomes" id="UP000033187"/>
    </source>
</evidence>
<dbReference type="KEGG" id="fiy:BN1229_v1_3917"/>
<dbReference type="Proteomes" id="UP000033187">
    <property type="component" value="Chromosome 1"/>
</dbReference>
<dbReference type="OrthoDB" id="9782335at2"/>
<dbReference type="GO" id="GO:0009231">
    <property type="term" value="P:riboflavin biosynthetic process"/>
    <property type="evidence" value="ECO:0007669"/>
    <property type="project" value="InterPro"/>
</dbReference>
<dbReference type="InterPro" id="IPR050765">
    <property type="entry name" value="Riboflavin_Biosynth_HTPR"/>
</dbReference>
<gene>
    <name evidence="2" type="ORF">YBN1229_v1_3917</name>
</gene>
<accession>A0A0D6JKJ0</accession>
<dbReference type="GO" id="GO:0008703">
    <property type="term" value="F:5-amino-6-(5-phosphoribosylamino)uracil reductase activity"/>
    <property type="evidence" value="ECO:0007669"/>
    <property type="project" value="InterPro"/>
</dbReference>
<reference evidence="3" key="1">
    <citation type="submission" date="2015-02" db="EMBL/GenBank/DDBJ databases">
        <authorList>
            <person name="Chooi Y.-H."/>
        </authorList>
    </citation>
    <scope>NUCLEOTIDE SEQUENCE [LARGE SCALE GENOMIC DNA]</scope>
    <source>
        <strain evidence="3">strain Y</strain>
    </source>
</reference>
<dbReference type="PANTHER" id="PTHR38011">
    <property type="entry name" value="DIHYDROFOLATE REDUCTASE FAMILY PROTEIN (AFU_ORTHOLOGUE AFUA_8G06820)"/>
    <property type="match status" value="1"/>
</dbReference>
<dbReference type="SUPFAM" id="SSF53597">
    <property type="entry name" value="Dihydrofolate reductase-like"/>
    <property type="match status" value="1"/>
</dbReference>
<name>A0A0D6JKJ0_9HYPH</name>
<keyword evidence="3" id="KW-1185">Reference proteome</keyword>
<evidence type="ECO:0000259" key="1">
    <source>
        <dbReference type="Pfam" id="PF01872"/>
    </source>
</evidence>
<dbReference type="PANTHER" id="PTHR38011:SF11">
    <property type="entry name" value="2,5-DIAMINO-6-RIBOSYLAMINO-4(3H)-PYRIMIDINONE 5'-PHOSPHATE REDUCTASE"/>
    <property type="match status" value="1"/>
</dbReference>
<dbReference type="InterPro" id="IPR024072">
    <property type="entry name" value="DHFR-like_dom_sf"/>
</dbReference>
<organism evidence="2 3">
    <name type="scientific">Candidatus Filomicrobium marinum</name>
    <dbReference type="NCBI Taxonomy" id="1608628"/>
    <lineage>
        <taxon>Bacteria</taxon>
        <taxon>Pseudomonadati</taxon>
        <taxon>Pseudomonadota</taxon>
        <taxon>Alphaproteobacteria</taxon>
        <taxon>Hyphomicrobiales</taxon>
        <taxon>Hyphomicrobiaceae</taxon>
        <taxon>Filomicrobium</taxon>
    </lineage>
</organism>
<evidence type="ECO:0000313" key="2">
    <source>
        <dbReference type="EMBL" id="CPR22484.1"/>
    </source>
</evidence>
<dbReference type="AlphaFoldDB" id="A0A0D6JKJ0"/>
<protein>
    <recommendedName>
        <fullName evidence="1">Bacterial bifunctional deaminase-reductase C-terminal domain-containing protein</fullName>
    </recommendedName>
</protein>
<dbReference type="Gene3D" id="3.40.430.10">
    <property type="entry name" value="Dihydrofolate Reductase, subunit A"/>
    <property type="match status" value="1"/>
</dbReference>
<feature type="domain" description="Bacterial bifunctional deaminase-reductase C-terminal" evidence="1">
    <location>
        <begin position="3"/>
        <end position="164"/>
    </location>
</feature>
<dbReference type="Pfam" id="PF01872">
    <property type="entry name" value="RibD_C"/>
    <property type="match status" value="1"/>
</dbReference>
<dbReference type="InterPro" id="IPR002734">
    <property type="entry name" value="RibDG_C"/>
</dbReference>
<dbReference type="RefSeq" id="WP_046479515.1">
    <property type="nucleotide sequence ID" value="NZ_LN829118.1"/>
</dbReference>
<dbReference type="KEGG" id="fil:BN1229_v1_3929"/>
<dbReference type="EMBL" id="LN829119">
    <property type="protein sequence ID" value="CPR22484.1"/>
    <property type="molecule type" value="Genomic_DNA"/>
</dbReference>